<protein>
    <submittedName>
        <fullName evidence="4">DNA adenine methylase</fullName>
    </submittedName>
</protein>
<evidence type="ECO:0000256" key="1">
    <source>
        <dbReference type="ARBA" id="ARBA00022603"/>
    </source>
</evidence>
<evidence type="ECO:0000313" key="5">
    <source>
        <dbReference type="Proteomes" id="UP000694660"/>
    </source>
</evidence>
<keyword evidence="3" id="KW-0949">S-adenosyl-L-methionine</keyword>
<keyword evidence="5" id="KW-1185">Reference proteome</keyword>
<evidence type="ECO:0000256" key="2">
    <source>
        <dbReference type="ARBA" id="ARBA00022679"/>
    </source>
</evidence>
<dbReference type="RefSeq" id="WP_214359974.1">
    <property type="nucleotide sequence ID" value="NZ_JAEKFT010000003.1"/>
</dbReference>
<dbReference type="Proteomes" id="UP000694660">
    <property type="component" value="Unassembled WGS sequence"/>
</dbReference>
<dbReference type="GO" id="GO:0032259">
    <property type="term" value="P:methylation"/>
    <property type="evidence" value="ECO:0007669"/>
    <property type="project" value="UniProtKB-KW"/>
</dbReference>
<evidence type="ECO:0000256" key="3">
    <source>
        <dbReference type="ARBA" id="ARBA00022691"/>
    </source>
</evidence>
<dbReference type="EMBL" id="JAEKFT010000003">
    <property type="protein sequence ID" value="MBT0960220.1"/>
    <property type="molecule type" value="Genomic_DNA"/>
</dbReference>
<reference evidence="5" key="1">
    <citation type="journal article" date="2022" name="ISME J.">
        <title>Genetic and phylogenetic analysis of dissimilatory iodate-reducing bacteria identifies potential niches across the world's oceans.</title>
        <authorList>
            <person name="Reyes-Umana V."/>
            <person name="Henning Z."/>
            <person name="Lee K."/>
            <person name="Barnum T.P."/>
            <person name="Coates J.D."/>
        </authorList>
    </citation>
    <scope>NUCLEOTIDE SEQUENCE [LARGE SCALE GENOMIC DNA]</scope>
    <source>
        <strain evidence="5">IR12</strain>
    </source>
</reference>
<keyword evidence="2" id="KW-0808">Transferase</keyword>
<dbReference type="SUPFAM" id="SSF53335">
    <property type="entry name" value="S-adenosyl-L-methionine-dependent methyltransferases"/>
    <property type="match status" value="1"/>
</dbReference>
<accession>A0A944H7E3</accession>
<name>A0A944H7E3_DENI1</name>
<dbReference type="InterPro" id="IPR012327">
    <property type="entry name" value="MeTrfase_D12"/>
</dbReference>
<dbReference type="Gene3D" id="3.40.50.150">
    <property type="entry name" value="Vaccinia Virus protein VP39"/>
    <property type="match status" value="1"/>
</dbReference>
<comment type="caution">
    <text evidence="4">The sequence shown here is derived from an EMBL/GenBank/DDBJ whole genome shotgun (WGS) entry which is preliminary data.</text>
</comment>
<sequence>MLATGAETGTGGADCAVGPALPYHGGKCRLAQWIVSHFPERRTYVEPFGGAADPAGTAAVTNKSWA</sequence>
<keyword evidence="1 4" id="KW-0489">Methyltransferase</keyword>
<dbReference type="GO" id="GO:0009007">
    <property type="term" value="F:site-specific DNA-methyltransferase (adenine-specific) activity"/>
    <property type="evidence" value="ECO:0007669"/>
    <property type="project" value="UniProtKB-EC"/>
</dbReference>
<organism evidence="4 5">
    <name type="scientific">Denitromonas iodatirespirans</name>
    <dbReference type="NCBI Taxonomy" id="2795389"/>
    <lineage>
        <taxon>Bacteria</taxon>
        <taxon>Pseudomonadati</taxon>
        <taxon>Pseudomonadota</taxon>
        <taxon>Betaproteobacteria</taxon>
        <taxon>Rhodocyclales</taxon>
        <taxon>Zoogloeaceae</taxon>
        <taxon>Denitromonas</taxon>
    </lineage>
</organism>
<proteinExistence type="predicted"/>
<gene>
    <name evidence="4" type="ORF">I8J34_03445</name>
</gene>
<dbReference type="InterPro" id="IPR029063">
    <property type="entry name" value="SAM-dependent_MTases_sf"/>
</dbReference>
<dbReference type="AlphaFoldDB" id="A0A944H7E3"/>
<evidence type="ECO:0000313" key="4">
    <source>
        <dbReference type="EMBL" id="MBT0960220.1"/>
    </source>
</evidence>
<dbReference type="GO" id="GO:0009307">
    <property type="term" value="P:DNA restriction-modification system"/>
    <property type="evidence" value="ECO:0007669"/>
    <property type="project" value="InterPro"/>
</dbReference>
<dbReference type="Pfam" id="PF02086">
    <property type="entry name" value="MethyltransfD12"/>
    <property type="match status" value="1"/>
</dbReference>